<feature type="domain" description="Bms1-type G" evidence="12">
    <location>
        <begin position="77"/>
        <end position="242"/>
    </location>
</feature>
<feature type="region of interest" description="Disordered" evidence="11">
    <location>
        <begin position="587"/>
        <end position="663"/>
    </location>
</feature>
<organism evidence="13 14">
    <name type="scientific">Littorina saxatilis</name>
    <dbReference type="NCBI Taxonomy" id="31220"/>
    <lineage>
        <taxon>Eukaryota</taxon>
        <taxon>Metazoa</taxon>
        <taxon>Spiralia</taxon>
        <taxon>Lophotrochozoa</taxon>
        <taxon>Mollusca</taxon>
        <taxon>Gastropoda</taxon>
        <taxon>Caenogastropoda</taxon>
        <taxon>Littorinimorpha</taxon>
        <taxon>Littorinoidea</taxon>
        <taxon>Littorinidae</taxon>
        <taxon>Littorina</taxon>
    </lineage>
</organism>
<dbReference type="GO" id="GO:0005524">
    <property type="term" value="F:ATP binding"/>
    <property type="evidence" value="ECO:0007669"/>
    <property type="project" value="UniProtKB-KW"/>
</dbReference>
<comment type="catalytic activity">
    <reaction evidence="9">
        <text>GTP + H2O = GDP + phosphate + H(+)</text>
        <dbReference type="Rhea" id="RHEA:19669"/>
        <dbReference type="ChEBI" id="CHEBI:15377"/>
        <dbReference type="ChEBI" id="CHEBI:15378"/>
        <dbReference type="ChEBI" id="CHEBI:37565"/>
        <dbReference type="ChEBI" id="CHEBI:43474"/>
        <dbReference type="ChEBI" id="CHEBI:58189"/>
    </reaction>
    <physiologicalReaction direction="left-to-right" evidence="9">
        <dbReference type="Rhea" id="RHEA:19670"/>
    </physiologicalReaction>
</comment>
<keyword evidence="3" id="KW-0597">Phosphoprotein</keyword>
<dbReference type="GO" id="GO:0005525">
    <property type="term" value="F:GTP binding"/>
    <property type="evidence" value="ECO:0007669"/>
    <property type="project" value="UniProtKB-KW"/>
</dbReference>
<feature type="compositionally biased region" description="Acidic residues" evidence="11">
    <location>
        <begin position="509"/>
        <end position="523"/>
    </location>
</feature>
<evidence type="ECO:0000256" key="4">
    <source>
        <dbReference type="ARBA" id="ARBA00022741"/>
    </source>
</evidence>
<dbReference type="CDD" id="cd01882">
    <property type="entry name" value="BMS1"/>
    <property type="match status" value="1"/>
</dbReference>
<comment type="subcellular location">
    <subcellularLocation>
        <location evidence="1">Nucleus</location>
        <location evidence="1">Nucleolus</location>
    </subcellularLocation>
</comment>
<feature type="region of interest" description="Disordered" evidence="11">
    <location>
        <begin position="1"/>
        <end position="43"/>
    </location>
</feature>
<comment type="similarity">
    <text evidence="10">Belongs to the TRAFAC class translation factor GTPase superfamily. Bms1-like GTPase family. BMS1 subfamily.</text>
</comment>
<reference evidence="13 14" key="1">
    <citation type="submission" date="2024-02" db="EMBL/GenBank/DDBJ databases">
        <title>Chromosome-scale genome assembly of the rough periwinkle Littorina saxatilis.</title>
        <authorList>
            <person name="De Jode A."/>
            <person name="Faria R."/>
            <person name="Formenti G."/>
            <person name="Sims Y."/>
            <person name="Smith T.P."/>
            <person name="Tracey A."/>
            <person name="Wood J.M.D."/>
            <person name="Zagrodzka Z.B."/>
            <person name="Johannesson K."/>
            <person name="Butlin R.K."/>
            <person name="Leder E.H."/>
        </authorList>
    </citation>
    <scope>NUCLEOTIDE SEQUENCE [LARGE SCALE GENOMIC DNA]</scope>
    <source>
        <strain evidence="13">Snail1</strain>
        <tissue evidence="13">Muscle</tissue>
    </source>
</reference>
<dbReference type="GO" id="GO:0000479">
    <property type="term" value="P:endonucleolytic cleavage of tricistronic rRNA transcript (SSU-rRNA, 5.8S rRNA, LSU-rRNA)"/>
    <property type="evidence" value="ECO:0007669"/>
    <property type="project" value="TreeGrafter"/>
</dbReference>
<accession>A0AAN9GM23</accession>
<evidence type="ECO:0000256" key="5">
    <source>
        <dbReference type="ARBA" id="ARBA00022801"/>
    </source>
</evidence>
<evidence type="ECO:0000256" key="3">
    <source>
        <dbReference type="ARBA" id="ARBA00022553"/>
    </source>
</evidence>
<keyword evidence="8" id="KW-0539">Nucleus</keyword>
<dbReference type="SUPFAM" id="SSF52540">
    <property type="entry name" value="P-loop containing nucleoside triphosphate hydrolases"/>
    <property type="match status" value="1"/>
</dbReference>
<dbReference type="InterPro" id="IPR012948">
    <property type="entry name" value="AARP2CN"/>
</dbReference>
<dbReference type="PROSITE" id="PS51714">
    <property type="entry name" value="G_BMS1"/>
    <property type="match status" value="1"/>
</dbReference>
<dbReference type="Pfam" id="PF22298">
    <property type="entry name" value="Tsr1_G-like"/>
    <property type="match status" value="1"/>
</dbReference>
<dbReference type="SMART" id="SM01362">
    <property type="entry name" value="DUF663"/>
    <property type="match status" value="1"/>
</dbReference>
<dbReference type="EMBL" id="JBAMIC010000002">
    <property type="protein sequence ID" value="KAK7113194.1"/>
    <property type="molecule type" value="Genomic_DNA"/>
</dbReference>
<dbReference type="Proteomes" id="UP001374579">
    <property type="component" value="Unassembled WGS sequence"/>
</dbReference>
<evidence type="ECO:0000256" key="11">
    <source>
        <dbReference type="SAM" id="MobiDB-lite"/>
    </source>
</evidence>
<keyword evidence="2" id="KW-0690">Ribosome biogenesis</keyword>
<evidence type="ECO:0000256" key="2">
    <source>
        <dbReference type="ARBA" id="ARBA00022517"/>
    </source>
</evidence>
<feature type="compositionally biased region" description="Acidic residues" evidence="11">
    <location>
        <begin position="611"/>
        <end position="634"/>
    </location>
</feature>
<gene>
    <name evidence="13" type="ORF">V1264_012530</name>
</gene>
<name>A0AAN9GM23_9CAEN</name>
<evidence type="ECO:0000313" key="13">
    <source>
        <dbReference type="EMBL" id="KAK7113194.1"/>
    </source>
</evidence>
<keyword evidence="4" id="KW-0547">Nucleotide-binding</keyword>
<feature type="compositionally biased region" description="Acidic residues" evidence="11">
    <location>
        <begin position="385"/>
        <end position="394"/>
    </location>
</feature>
<dbReference type="GO" id="GO:0003924">
    <property type="term" value="F:GTPase activity"/>
    <property type="evidence" value="ECO:0007669"/>
    <property type="project" value="TreeGrafter"/>
</dbReference>
<sequence>MDEDTKKKHRAKASGPKAQKKKEKNKKPHDEETAKQRNPKAFSIQNVNKAARMFHRSQDVKQKKIHIPLPDRSVLEPPPVVVAIVGPPRVGKTTLLQCIVRNFTRQKVTNIKGPVTLVSGKKRRLTLIEVDNDINKMIDIAKVADLVILMIDASFGFEMEVFEFLNVCQVHGFPKVMGVLNHLDTFNDTKRVRKTKKRLKDRFWAEIYQGAKLFYLSGMVEGEYQKMEVHNLCRFISVMKFRPLAWRTTHPYILADRMEDITPPEQIEADNKCDRRVTIYGYNRGLALKHNQAIHLAGVGDFRIANMESLSDPCPTPEMEKRRSLNQRERLVYAPMSGVGGVLYDKDAVYINVGGSHYLQQQDDEEMTPVKELVSSLIGTAPHADDDDDDSSSEDESKMPTEQLLSSGGRVRRKAVFGEEKGDDENADDAADDKENSSSDDDDDESDEEPESGDNEDEGDDDEKEDDEEDDDEEDEDDQAKDKLPHGFGTNWARRTDLSKMIYGHSDNEGDGEEGEEGEDEELGGLFRVLKKKREEGKQLKYNADLTDCSRFPLASARDWQVEEVRGMIADCFVTGRWDRSEDAAARLQDDDELYGDFEDLETGEKHSGDVEDDGKDDDNDDDNDDADEDEGGEGEGTAPEPKKRKRDMTGDERRQARLDRKKKRKEEFDAMYDVKTDGEDDFYQAWKTEMEEQAKLNRAEFENVSEEMRQNLEGFRPGLYMRMEVAGIPCEFAAHFDPAAPLVIGGLTNLEENVGYVQARFKKHRWYKKILKTRNPVVLSMGWRRFQTMPVYSTQEHNMRYRMLKYTPEHLHCMASFWGPITPQGSGILAVENVSDVSSGFRIAGTGVVLELDKSVEVVKKLKLTGTPYKIFKKTAYIQGMFNSQLETAKFEGAKVSTVSKVRGVIKKGARRLADTGATLPEGTFRATFEDRILLSDIVFLRAWYPVEVPQYYNPVTTLLGSWQGMKTVGQLRYERGVAVPQNQDSLYKPVERRAKNFKALIIPRGLQKDLPFKVTPKNQGPAAVTPKRIPVVSEPAESKKTKFLHMLKTIHEYTQRQKHAVMRQRAHKHQQVLAKRTAKREWMQKKKNTL</sequence>
<feature type="compositionally biased region" description="Acidic residues" evidence="11">
    <location>
        <begin position="421"/>
        <end position="479"/>
    </location>
</feature>
<evidence type="ECO:0000256" key="9">
    <source>
        <dbReference type="ARBA" id="ARBA00049117"/>
    </source>
</evidence>
<dbReference type="GO" id="GO:0005654">
    <property type="term" value="C:nucleoplasm"/>
    <property type="evidence" value="ECO:0007669"/>
    <property type="project" value="UniProtKB-ARBA"/>
</dbReference>
<evidence type="ECO:0000256" key="10">
    <source>
        <dbReference type="ARBA" id="ARBA00061391"/>
    </source>
</evidence>
<feature type="compositionally biased region" description="Basic residues" evidence="11">
    <location>
        <begin position="7"/>
        <end position="27"/>
    </location>
</feature>
<dbReference type="PANTHER" id="PTHR12858:SF2">
    <property type="entry name" value="RIBOSOME BIOGENESIS PROTEIN BMS1 HOMOLOG"/>
    <property type="match status" value="1"/>
</dbReference>
<dbReference type="InterPro" id="IPR007034">
    <property type="entry name" value="BMS1_TSR1_C"/>
</dbReference>
<dbReference type="Pfam" id="PF08142">
    <property type="entry name" value="AARP2CN"/>
    <property type="match status" value="1"/>
</dbReference>
<dbReference type="InterPro" id="IPR030387">
    <property type="entry name" value="G_Bms1/Tsr1_dom"/>
</dbReference>
<dbReference type="GO" id="GO:0030686">
    <property type="term" value="C:90S preribosome"/>
    <property type="evidence" value="ECO:0007669"/>
    <property type="project" value="TreeGrafter"/>
</dbReference>
<dbReference type="PANTHER" id="PTHR12858">
    <property type="entry name" value="RIBOSOME BIOGENESIS PROTEIN"/>
    <property type="match status" value="1"/>
</dbReference>
<dbReference type="GO" id="GO:0034511">
    <property type="term" value="F:U3 snoRNA binding"/>
    <property type="evidence" value="ECO:0007669"/>
    <property type="project" value="TreeGrafter"/>
</dbReference>
<keyword evidence="6" id="KW-0067">ATP-binding</keyword>
<evidence type="ECO:0000313" key="14">
    <source>
        <dbReference type="Proteomes" id="UP001374579"/>
    </source>
</evidence>
<keyword evidence="7" id="KW-0342">GTP-binding</keyword>
<evidence type="ECO:0000256" key="8">
    <source>
        <dbReference type="ARBA" id="ARBA00023242"/>
    </source>
</evidence>
<keyword evidence="14" id="KW-1185">Reference proteome</keyword>
<protein>
    <recommendedName>
        <fullName evidence="12">Bms1-type G domain-containing protein</fullName>
    </recommendedName>
</protein>
<dbReference type="Gene3D" id="3.40.50.300">
    <property type="entry name" value="P-loop containing nucleotide triphosphate hydrolases"/>
    <property type="match status" value="1"/>
</dbReference>
<evidence type="ECO:0000256" key="1">
    <source>
        <dbReference type="ARBA" id="ARBA00004604"/>
    </source>
</evidence>
<dbReference type="FunFam" id="3.40.50.300:FF:000105">
    <property type="entry name" value="BMS1 ribosome biogenesis factor"/>
    <property type="match status" value="1"/>
</dbReference>
<dbReference type="GO" id="GO:0032040">
    <property type="term" value="C:small-subunit processome"/>
    <property type="evidence" value="ECO:0007669"/>
    <property type="project" value="UniProtKB-ARBA"/>
</dbReference>
<dbReference type="Pfam" id="PF04950">
    <property type="entry name" value="RIBIOP_C"/>
    <property type="match status" value="1"/>
</dbReference>
<dbReference type="InterPro" id="IPR039761">
    <property type="entry name" value="Bms1/Tsr1"/>
</dbReference>
<feature type="compositionally biased region" description="Basic and acidic residues" evidence="11">
    <location>
        <begin position="648"/>
        <end position="659"/>
    </location>
</feature>
<evidence type="ECO:0000256" key="7">
    <source>
        <dbReference type="ARBA" id="ARBA00023134"/>
    </source>
</evidence>
<dbReference type="InterPro" id="IPR037875">
    <property type="entry name" value="Bms1_N"/>
</dbReference>
<comment type="caution">
    <text evidence="13">The sequence shown here is derived from an EMBL/GenBank/DDBJ whole genome shotgun (WGS) entry which is preliminary data.</text>
</comment>
<dbReference type="InterPro" id="IPR027417">
    <property type="entry name" value="P-loop_NTPase"/>
</dbReference>
<dbReference type="GO" id="GO:0000462">
    <property type="term" value="P:maturation of SSU-rRNA from tricistronic rRNA transcript (SSU-rRNA, 5.8S rRNA, LSU-rRNA)"/>
    <property type="evidence" value="ECO:0007669"/>
    <property type="project" value="TreeGrafter"/>
</dbReference>
<dbReference type="AlphaFoldDB" id="A0AAN9GM23"/>
<evidence type="ECO:0000259" key="12">
    <source>
        <dbReference type="PROSITE" id="PS51714"/>
    </source>
</evidence>
<keyword evidence="5" id="KW-0378">Hydrolase</keyword>
<dbReference type="SMART" id="SM00785">
    <property type="entry name" value="AARP2CN"/>
    <property type="match status" value="1"/>
</dbReference>
<feature type="region of interest" description="Disordered" evidence="11">
    <location>
        <begin position="380"/>
        <end position="523"/>
    </location>
</feature>
<feature type="compositionally biased region" description="Acidic residues" evidence="11">
    <location>
        <begin position="590"/>
        <end position="602"/>
    </location>
</feature>
<evidence type="ECO:0000256" key="6">
    <source>
        <dbReference type="ARBA" id="ARBA00022840"/>
    </source>
</evidence>
<proteinExistence type="inferred from homology"/>